<evidence type="ECO:0000256" key="4">
    <source>
        <dbReference type="ARBA" id="ARBA00022475"/>
    </source>
</evidence>
<comment type="function">
    <text evidence="11">Plays a major role in protein secretion by helping the post-translocational extracellular folding of several secreted proteins.</text>
</comment>
<keyword evidence="10" id="KW-0449">Lipoprotein</keyword>
<dbReference type="Pfam" id="PF00639">
    <property type="entry name" value="Rotamase"/>
    <property type="match status" value="1"/>
</dbReference>
<dbReference type="Pfam" id="PF13624">
    <property type="entry name" value="SurA_N_3"/>
    <property type="match status" value="1"/>
</dbReference>
<dbReference type="PROSITE" id="PS01096">
    <property type="entry name" value="PPIC_PPIASE_1"/>
    <property type="match status" value="1"/>
</dbReference>
<reference evidence="14 15" key="1">
    <citation type="journal article" date="2010" name="Int. J. Syst. Evol. Microbiol.">
        <title>Bacillus horneckiae sp. nov., isolated from a spacecraft-assembly clean room.</title>
        <authorList>
            <person name="Vaishampayan P."/>
            <person name="Probst A."/>
            <person name="Krishnamurthi S."/>
            <person name="Ghosh S."/>
            <person name="Osman S."/>
            <person name="McDowall A."/>
            <person name="Ruckmani A."/>
            <person name="Mayilraj S."/>
            <person name="Venkateswaran K."/>
        </authorList>
    </citation>
    <scope>NUCLEOTIDE SEQUENCE [LARGE SCALE GENOMIC DNA]</scope>
    <source>
        <strain evidence="15">1PO1SC</strain>
    </source>
</reference>
<keyword evidence="12" id="KW-0812">Transmembrane</keyword>
<evidence type="ECO:0000256" key="2">
    <source>
        <dbReference type="ARBA" id="ARBA00004193"/>
    </source>
</evidence>
<dbReference type="HAMAP" id="MF_01145">
    <property type="entry name" value="Foldase_PrsA"/>
    <property type="match status" value="1"/>
</dbReference>
<dbReference type="InterPro" id="IPR027304">
    <property type="entry name" value="Trigger_fact/SurA_dom_sf"/>
</dbReference>
<evidence type="ECO:0000259" key="13">
    <source>
        <dbReference type="PROSITE" id="PS50198"/>
    </source>
</evidence>
<evidence type="ECO:0000256" key="8">
    <source>
        <dbReference type="ARBA" id="ARBA00023139"/>
    </source>
</evidence>
<dbReference type="Gene3D" id="1.10.4030.10">
    <property type="entry name" value="Porin chaperone SurA, peptide-binding domain"/>
    <property type="match status" value="1"/>
</dbReference>
<keyword evidence="4 11" id="KW-1003">Cell membrane</keyword>
<dbReference type="PANTHER" id="PTHR47245:SF1">
    <property type="entry name" value="FOLDASE PROTEIN PRSA"/>
    <property type="match status" value="1"/>
</dbReference>
<comment type="catalytic activity">
    <reaction evidence="1 11">
        <text>[protein]-peptidylproline (omega=180) = [protein]-peptidylproline (omega=0)</text>
        <dbReference type="Rhea" id="RHEA:16237"/>
        <dbReference type="Rhea" id="RHEA-COMP:10747"/>
        <dbReference type="Rhea" id="RHEA-COMP:10748"/>
        <dbReference type="ChEBI" id="CHEBI:83833"/>
        <dbReference type="ChEBI" id="CHEBI:83834"/>
        <dbReference type="EC" id="5.2.1.8"/>
    </reaction>
</comment>
<keyword evidence="7 11" id="KW-0472">Membrane</keyword>
<evidence type="ECO:0000256" key="9">
    <source>
        <dbReference type="ARBA" id="ARBA00023235"/>
    </source>
</evidence>
<comment type="subcellular location">
    <subcellularLocation>
        <location evidence="2">Cell membrane</location>
        <topology evidence="2">Lipid-anchor</topology>
    </subcellularLocation>
</comment>
<dbReference type="AlphaFoldDB" id="A0A2N0ZEM8"/>
<dbReference type="GO" id="GO:0003755">
    <property type="term" value="F:peptidyl-prolyl cis-trans isomerase activity"/>
    <property type="evidence" value="ECO:0007669"/>
    <property type="project" value="UniProtKB-UniRule"/>
</dbReference>
<proteinExistence type="inferred from homology"/>
<dbReference type="SUPFAM" id="SSF54534">
    <property type="entry name" value="FKBP-like"/>
    <property type="match status" value="1"/>
</dbReference>
<dbReference type="GO" id="GO:0005886">
    <property type="term" value="C:plasma membrane"/>
    <property type="evidence" value="ECO:0007669"/>
    <property type="project" value="UniProtKB-SubCell"/>
</dbReference>
<keyword evidence="12" id="KW-1133">Transmembrane helix</keyword>
<dbReference type="SUPFAM" id="SSF109998">
    <property type="entry name" value="Triger factor/SurA peptide-binding domain-like"/>
    <property type="match status" value="1"/>
</dbReference>
<dbReference type="InterPro" id="IPR023058">
    <property type="entry name" value="PPIase_PpiC_CS"/>
</dbReference>
<keyword evidence="5 11" id="KW-0732">Signal</keyword>
<dbReference type="EMBL" id="PISD01000034">
    <property type="protein sequence ID" value="PKG27943.1"/>
    <property type="molecule type" value="Genomic_DNA"/>
</dbReference>
<dbReference type="EC" id="5.2.1.8" evidence="11"/>
<feature type="transmembrane region" description="Helical" evidence="12">
    <location>
        <begin position="6"/>
        <end position="26"/>
    </location>
</feature>
<keyword evidence="6 11" id="KW-0697">Rotamase</keyword>
<keyword evidence="15" id="KW-1185">Reference proteome</keyword>
<keyword evidence="9 11" id="KW-0413">Isomerase</keyword>
<dbReference type="PANTHER" id="PTHR47245">
    <property type="entry name" value="PEPTIDYLPROLYL ISOMERASE"/>
    <property type="match status" value="1"/>
</dbReference>
<protein>
    <recommendedName>
        <fullName evidence="11">Foldase protein PrsA</fullName>
        <ecNumber evidence="11">5.2.1.8</ecNumber>
    </recommendedName>
</protein>
<evidence type="ECO:0000256" key="11">
    <source>
        <dbReference type="HAMAP-Rule" id="MF_01145"/>
    </source>
</evidence>
<accession>A0A2N0ZEM8</accession>
<dbReference type="RefSeq" id="WP_066195012.1">
    <property type="nucleotide sequence ID" value="NZ_JAFDQP010000008.1"/>
</dbReference>
<dbReference type="InterPro" id="IPR023059">
    <property type="entry name" value="Foldase_PrsA"/>
</dbReference>
<keyword evidence="8" id="KW-0564">Palmitate</keyword>
<gene>
    <name evidence="11" type="primary">prsA</name>
    <name evidence="14" type="ORF">CWS20_16280</name>
</gene>
<dbReference type="InterPro" id="IPR050245">
    <property type="entry name" value="PrsA_foldase"/>
</dbReference>
<sequence length="287" mass="32567">MTNKKILIATGVMLAAAIAVAFLLVFDNKAATVNGEKISKSELDDALSSQYGSTVLDTLISDEIIRQEMKKENIKVSDKEIAEEMEAYMDTFGGEDTFNEVLKNSGVDVSIIEKNIMTYLASKKILEPKIEITDEEIQTYFDENKDSFDKEEEVEASHILVDDEKTAKEVVKKIEQDEDFAELAKEYSTDTATKDNGGELGFFAKGDMVKEFEEKAFGMENGDISEPVKTEYGYHIIKVTDKQEPKKAELEEVKDEIKDILLESKLESEYSVWLNEKFEEYEIKTFL</sequence>
<evidence type="ECO:0000256" key="7">
    <source>
        <dbReference type="ARBA" id="ARBA00023136"/>
    </source>
</evidence>
<comment type="similarity">
    <text evidence="3 11">Belongs to the PrsA family.</text>
</comment>
<evidence type="ECO:0000256" key="10">
    <source>
        <dbReference type="ARBA" id="ARBA00023288"/>
    </source>
</evidence>
<evidence type="ECO:0000256" key="12">
    <source>
        <dbReference type="SAM" id="Phobius"/>
    </source>
</evidence>
<dbReference type="PROSITE" id="PS50198">
    <property type="entry name" value="PPIC_PPIASE_2"/>
    <property type="match status" value="1"/>
</dbReference>
<evidence type="ECO:0000313" key="14">
    <source>
        <dbReference type="EMBL" id="PKG27943.1"/>
    </source>
</evidence>
<dbReference type="InterPro" id="IPR046357">
    <property type="entry name" value="PPIase_dom_sf"/>
</dbReference>
<organism evidence="14 15">
    <name type="scientific">Cytobacillus horneckiae</name>
    <dbReference type="NCBI Taxonomy" id="549687"/>
    <lineage>
        <taxon>Bacteria</taxon>
        <taxon>Bacillati</taxon>
        <taxon>Bacillota</taxon>
        <taxon>Bacilli</taxon>
        <taxon>Bacillales</taxon>
        <taxon>Bacillaceae</taxon>
        <taxon>Cytobacillus</taxon>
    </lineage>
</organism>
<evidence type="ECO:0000256" key="3">
    <source>
        <dbReference type="ARBA" id="ARBA00006071"/>
    </source>
</evidence>
<dbReference type="Gene3D" id="3.10.50.40">
    <property type="match status" value="1"/>
</dbReference>
<evidence type="ECO:0000313" key="15">
    <source>
        <dbReference type="Proteomes" id="UP000233343"/>
    </source>
</evidence>
<evidence type="ECO:0000256" key="1">
    <source>
        <dbReference type="ARBA" id="ARBA00000971"/>
    </source>
</evidence>
<dbReference type="Proteomes" id="UP000233343">
    <property type="component" value="Unassembled WGS sequence"/>
</dbReference>
<comment type="caution">
    <text evidence="14">The sequence shown here is derived from an EMBL/GenBank/DDBJ whole genome shotgun (WGS) entry which is preliminary data.</text>
</comment>
<feature type="domain" description="PpiC" evidence="13">
    <location>
        <begin position="151"/>
        <end position="241"/>
    </location>
</feature>
<evidence type="ECO:0000256" key="6">
    <source>
        <dbReference type="ARBA" id="ARBA00023110"/>
    </source>
</evidence>
<evidence type="ECO:0000256" key="5">
    <source>
        <dbReference type="ARBA" id="ARBA00022729"/>
    </source>
</evidence>
<dbReference type="InterPro" id="IPR000297">
    <property type="entry name" value="PPIase_PpiC"/>
</dbReference>
<dbReference type="GO" id="GO:0006457">
    <property type="term" value="P:protein folding"/>
    <property type="evidence" value="ECO:0007669"/>
    <property type="project" value="UniProtKB-UniRule"/>
</dbReference>
<name>A0A2N0ZEM8_9BACI</name>